<keyword evidence="2" id="KW-1133">Transmembrane helix</keyword>
<organism evidence="4 5">
    <name type="scientific">Onychorhynchus coronatus</name>
    <name type="common">Royal flycatcher</name>
    <dbReference type="NCBI Taxonomy" id="360224"/>
    <lineage>
        <taxon>Eukaryota</taxon>
        <taxon>Metazoa</taxon>
        <taxon>Chordata</taxon>
        <taxon>Craniata</taxon>
        <taxon>Vertebrata</taxon>
        <taxon>Euteleostomi</taxon>
        <taxon>Archelosauria</taxon>
        <taxon>Archosauria</taxon>
        <taxon>Dinosauria</taxon>
        <taxon>Saurischia</taxon>
        <taxon>Theropoda</taxon>
        <taxon>Coelurosauria</taxon>
        <taxon>Aves</taxon>
        <taxon>Neognathae</taxon>
        <taxon>Neoaves</taxon>
        <taxon>Telluraves</taxon>
        <taxon>Australaves</taxon>
        <taxon>Passeriformes</taxon>
        <taxon>Tyrannidae</taxon>
        <taxon>Onychorhynchus</taxon>
    </lineage>
</organism>
<feature type="transmembrane region" description="Helical" evidence="2">
    <location>
        <begin position="251"/>
        <end position="271"/>
    </location>
</feature>
<feature type="transmembrane region" description="Helical" evidence="2">
    <location>
        <begin position="101"/>
        <end position="121"/>
    </location>
</feature>
<reference evidence="4 5" key="1">
    <citation type="submission" date="2019-09" db="EMBL/GenBank/DDBJ databases">
        <title>Bird 10,000 Genomes (B10K) Project - Family phase.</title>
        <authorList>
            <person name="Zhang G."/>
        </authorList>
    </citation>
    <scope>NUCLEOTIDE SEQUENCE [LARGE SCALE GENOMIC DNA]</scope>
    <source>
        <strain evidence="4">B10K-DU-028-75</strain>
        <tissue evidence="4">Mixed tissue sample</tissue>
    </source>
</reference>
<feature type="transmembrane region" description="Helical" evidence="2">
    <location>
        <begin position="371"/>
        <end position="391"/>
    </location>
</feature>
<feature type="transmembrane region" description="Helical" evidence="2">
    <location>
        <begin position="164"/>
        <end position="186"/>
    </location>
</feature>
<evidence type="ECO:0000259" key="3">
    <source>
        <dbReference type="Pfam" id="PF00892"/>
    </source>
</evidence>
<dbReference type="EMBL" id="VZRK01000195">
    <property type="protein sequence ID" value="NWU82792.1"/>
    <property type="molecule type" value="Genomic_DNA"/>
</dbReference>
<feature type="domain" description="EamA" evidence="3">
    <location>
        <begin position="104"/>
        <end position="233"/>
    </location>
</feature>
<dbReference type="Proteomes" id="UP000550309">
    <property type="component" value="Unassembled WGS sequence"/>
</dbReference>
<dbReference type="SUPFAM" id="SSF103481">
    <property type="entry name" value="Multidrug resistance efflux transporter EmrE"/>
    <property type="match status" value="2"/>
</dbReference>
<protein>
    <submittedName>
        <fullName evidence="4">S35G2 protein</fullName>
    </submittedName>
</protein>
<feature type="region of interest" description="Disordered" evidence="1">
    <location>
        <begin position="27"/>
        <end position="51"/>
    </location>
</feature>
<feature type="transmembrane region" description="Helical" evidence="2">
    <location>
        <begin position="192"/>
        <end position="210"/>
    </location>
</feature>
<proteinExistence type="predicted"/>
<feature type="transmembrane region" description="Helical" evidence="2">
    <location>
        <begin position="283"/>
        <end position="302"/>
    </location>
</feature>
<accession>A0A7K5ZYK7</accession>
<dbReference type="AlphaFoldDB" id="A0A7K5ZYK7"/>
<keyword evidence="2" id="KW-0812">Transmembrane</keyword>
<gene>
    <name evidence="4" type="primary">Slc35g2</name>
    <name evidence="4" type="ORF">ONYCOR_R13066</name>
</gene>
<comment type="caution">
    <text evidence="4">The sequence shown here is derived from an EMBL/GenBank/DDBJ whole genome shotgun (WGS) entry which is preliminary data.</text>
</comment>
<feature type="domain" description="EamA" evidence="3">
    <location>
        <begin position="252"/>
        <end position="384"/>
    </location>
</feature>
<evidence type="ECO:0000313" key="5">
    <source>
        <dbReference type="Proteomes" id="UP000550309"/>
    </source>
</evidence>
<feature type="transmembrane region" description="Helical" evidence="2">
    <location>
        <begin position="219"/>
        <end position="239"/>
    </location>
</feature>
<evidence type="ECO:0000256" key="1">
    <source>
        <dbReference type="SAM" id="MobiDB-lite"/>
    </source>
</evidence>
<keyword evidence="2" id="KW-0472">Membrane</keyword>
<feature type="transmembrane region" description="Helical" evidence="2">
    <location>
        <begin position="314"/>
        <end position="335"/>
    </location>
</feature>
<evidence type="ECO:0000256" key="2">
    <source>
        <dbReference type="SAM" id="Phobius"/>
    </source>
</evidence>
<sequence>MDMSSQKYPVKKRVKIHPNTVTVKYTSHYPQPGEGCEDVNEDSGVFKEDNPKRRLLSDGKRRERTFFGTMDTKSAQLPKPSEVGQCQHFPEGSALQSRRTWAVLFSSAVAHGCVALITRLISDRSKVPSLELIFIRSVLQVLSLPVVCYHHEPPFGPKGYRLRLFFYGVCNVVSITCAYTSFSIVPPSNGTIMWRATTTVFSAILAFLLMDEGMAHTDIVTVLGSVFGVCLVMIPNIVKEENSLLSTWKEAFGYTMTVMAGLTTALSMIVYRSIKDSISMWTALFTFSWTGTLWGAATMFLLQEPIVPLDGETWSYLLAICLCSTAAFLGVYYALSKFHPALVSTVQHLEVVIAMALQLLVLRIVPGACDLLGAAVILLSVFFLACHKLSWKNLGQQDYQEILDSSIK</sequence>
<keyword evidence="5" id="KW-1185">Reference proteome</keyword>
<dbReference type="OrthoDB" id="306876at2759"/>
<dbReference type="PANTHER" id="PTHR22911">
    <property type="entry name" value="ACYL-MALONYL CONDENSING ENZYME-RELATED"/>
    <property type="match status" value="1"/>
</dbReference>
<dbReference type="PANTHER" id="PTHR22911:SF52">
    <property type="entry name" value="SOLUTE CARRIER FAMILY 35 MEMBER G2"/>
    <property type="match status" value="1"/>
</dbReference>
<feature type="non-terminal residue" evidence="4">
    <location>
        <position position="1"/>
    </location>
</feature>
<dbReference type="InterPro" id="IPR037185">
    <property type="entry name" value="EmrE-like"/>
</dbReference>
<dbReference type="GO" id="GO:0005886">
    <property type="term" value="C:plasma membrane"/>
    <property type="evidence" value="ECO:0007669"/>
    <property type="project" value="TreeGrafter"/>
</dbReference>
<dbReference type="Pfam" id="PF00892">
    <property type="entry name" value="EamA"/>
    <property type="match status" value="2"/>
</dbReference>
<feature type="non-terminal residue" evidence="4">
    <location>
        <position position="408"/>
    </location>
</feature>
<evidence type="ECO:0000313" key="4">
    <source>
        <dbReference type="EMBL" id="NWU82792.1"/>
    </source>
</evidence>
<name>A0A7K5ZYK7_ONYCO</name>
<dbReference type="InterPro" id="IPR000620">
    <property type="entry name" value="EamA_dom"/>
</dbReference>